<evidence type="ECO:0000313" key="1">
    <source>
        <dbReference type="EMBL" id="SIQ33741.1"/>
    </source>
</evidence>
<dbReference type="Proteomes" id="UP000186666">
    <property type="component" value="Unassembled WGS sequence"/>
</dbReference>
<dbReference type="RefSeq" id="WP_068589966.1">
    <property type="nucleotide sequence ID" value="NZ_FTNK01000001.1"/>
</dbReference>
<protein>
    <submittedName>
        <fullName evidence="1">Uncharacterized protein</fullName>
    </submittedName>
</protein>
<organism evidence="1 2">
    <name type="scientific">Paenibacillus macquariensis</name>
    <dbReference type="NCBI Taxonomy" id="948756"/>
    <lineage>
        <taxon>Bacteria</taxon>
        <taxon>Bacillati</taxon>
        <taxon>Bacillota</taxon>
        <taxon>Bacilli</taxon>
        <taxon>Bacillales</taxon>
        <taxon>Paenibacillaceae</taxon>
        <taxon>Paenibacillus</taxon>
    </lineage>
</organism>
<reference evidence="1 2" key="1">
    <citation type="submission" date="2017-01" db="EMBL/GenBank/DDBJ databases">
        <authorList>
            <person name="Varghese N."/>
            <person name="Submissions S."/>
        </authorList>
    </citation>
    <scope>NUCLEOTIDE SEQUENCE [LARGE SCALE GENOMIC DNA]</scope>
    <source>
        <strain evidence="1 2">ATCC 23464</strain>
    </source>
</reference>
<comment type="caution">
    <text evidence="1">The sequence shown here is derived from an EMBL/GenBank/DDBJ whole genome shotgun (WGS) entry which is preliminary data.</text>
</comment>
<sequence>MKQDIKLTKEAFDSLLIVKEGLEAFYVRVHIMISNLNALTSNLEQSIVNESNDITTREEQLSEHDMKLLKETLKDSEMIKEGLGYVNLRMNRTISSLDTMHTVNPSVVEELEETPDSTESKQVERETPKIIPLMKQVIALEEQLGIYNNHEDHFTQLSEPSDSKSLQGQLSKLEARLDIIQRKQHQQDSSTELLSFLVIGIEERISSARKSDISPFHLQSEEYRKSTAEAMYDDED</sequence>
<evidence type="ECO:0000313" key="2">
    <source>
        <dbReference type="Proteomes" id="UP000186666"/>
    </source>
</evidence>
<proteinExistence type="predicted"/>
<keyword evidence="2" id="KW-1185">Reference proteome</keyword>
<dbReference type="EMBL" id="FTNK01000001">
    <property type="protein sequence ID" value="SIQ33741.1"/>
    <property type="molecule type" value="Genomic_DNA"/>
</dbReference>
<accession>A0ABY1JKA6</accession>
<gene>
    <name evidence="1" type="ORF">SAMN05421578_101277</name>
</gene>
<name>A0ABY1JKA6_9BACL</name>